<keyword evidence="4" id="KW-1185">Reference proteome</keyword>
<dbReference type="AlphaFoldDB" id="A0A4R9LP58"/>
<dbReference type="SUPFAM" id="SSF51735">
    <property type="entry name" value="NAD(P)-binding Rossmann-fold domains"/>
    <property type="match status" value="1"/>
</dbReference>
<gene>
    <name evidence="3" type="ORF">EHS11_16365</name>
</gene>
<evidence type="ECO:0000313" key="3">
    <source>
        <dbReference type="EMBL" id="TGN08469.1"/>
    </source>
</evidence>
<feature type="domain" description="NAD-dependent epimerase/dehydratase" evidence="2">
    <location>
        <begin position="7"/>
        <end position="118"/>
    </location>
</feature>
<accession>A0A4R9LP58</accession>
<name>A0A4R9LP58_9LEPT</name>
<comment type="caution">
    <text evidence="3">The sequence shown here is derived from an EMBL/GenBank/DDBJ whole genome shotgun (WGS) entry which is preliminary data.</text>
</comment>
<protein>
    <submittedName>
        <fullName evidence="3">Epimerase</fullName>
    </submittedName>
</protein>
<dbReference type="OrthoDB" id="9785372at2"/>
<evidence type="ECO:0000313" key="4">
    <source>
        <dbReference type="Proteomes" id="UP000298264"/>
    </source>
</evidence>
<dbReference type="PANTHER" id="PTHR14097">
    <property type="entry name" value="OXIDOREDUCTASE HTATIP2"/>
    <property type="match status" value="1"/>
</dbReference>
<evidence type="ECO:0000259" key="2">
    <source>
        <dbReference type="Pfam" id="PF01370"/>
    </source>
</evidence>
<evidence type="ECO:0000256" key="1">
    <source>
        <dbReference type="ARBA" id="ARBA00004370"/>
    </source>
</evidence>
<organism evidence="3 4">
    <name type="scientific">Leptospira ilyithenensis</name>
    <dbReference type="NCBI Taxonomy" id="2484901"/>
    <lineage>
        <taxon>Bacteria</taxon>
        <taxon>Pseudomonadati</taxon>
        <taxon>Spirochaetota</taxon>
        <taxon>Spirochaetia</taxon>
        <taxon>Leptospirales</taxon>
        <taxon>Leptospiraceae</taxon>
        <taxon>Leptospira</taxon>
    </lineage>
</organism>
<dbReference type="Proteomes" id="UP000298264">
    <property type="component" value="Unassembled WGS sequence"/>
</dbReference>
<dbReference type="GO" id="GO:0016020">
    <property type="term" value="C:membrane"/>
    <property type="evidence" value="ECO:0007669"/>
    <property type="project" value="UniProtKB-SubCell"/>
</dbReference>
<dbReference type="Pfam" id="PF01370">
    <property type="entry name" value="Epimerase"/>
    <property type="match status" value="1"/>
</dbReference>
<proteinExistence type="predicted"/>
<dbReference type="EMBL" id="RQHV01000061">
    <property type="protein sequence ID" value="TGN08469.1"/>
    <property type="molecule type" value="Genomic_DNA"/>
</dbReference>
<dbReference type="PANTHER" id="PTHR14097:SF8">
    <property type="entry name" value="NAD(P)-BINDING DOMAIN-CONTAINING PROTEIN"/>
    <property type="match status" value="1"/>
</dbReference>
<comment type="subcellular location">
    <subcellularLocation>
        <location evidence="1">Membrane</location>
    </subcellularLocation>
</comment>
<dbReference type="InterPro" id="IPR001509">
    <property type="entry name" value="Epimerase_deHydtase"/>
</dbReference>
<reference evidence="3" key="1">
    <citation type="journal article" date="2019" name="PLoS Negl. Trop. Dis.">
        <title>Revisiting the worldwide diversity of Leptospira species in the environment.</title>
        <authorList>
            <person name="Vincent A.T."/>
            <person name="Schiettekatte O."/>
            <person name="Bourhy P."/>
            <person name="Veyrier F.J."/>
            <person name="Picardeau M."/>
        </authorList>
    </citation>
    <scope>NUCLEOTIDE SEQUENCE [LARGE SCALE GENOMIC DNA]</scope>
    <source>
        <strain evidence="3">201400974</strain>
    </source>
</reference>
<dbReference type="RefSeq" id="WP_135765421.1">
    <property type="nucleotide sequence ID" value="NZ_RQHV01000061.1"/>
</dbReference>
<sequence>MKQKIKVLLTGGTGMVGEGVLNECLKADEIESVLLVNRKPSNIEHPKVKEIIVPQFSDLDAYAEKLKGYDVCYFCLGVSSAGMKEEKYRELTYTLTLDFAKLILKLNPDSEFFYISGASTDSTEKGSIMWARVKGKTENDLRKLGFAKVYAVRPGYLHPSPGLKNTIVYYKYISWAYPILRKFFPKSVSSLEELGRAMISVSLKGYDKDILEVEDIIELAK</sequence>
<dbReference type="InterPro" id="IPR036291">
    <property type="entry name" value="NAD(P)-bd_dom_sf"/>
</dbReference>
<dbReference type="Gene3D" id="3.40.50.720">
    <property type="entry name" value="NAD(P)-binding Rossmann-like Domain"/>
    <property type="match status" value="1"/>
</dbReference>